<dbReference type="GO" id="GO:0005829">
    <property type="term" value="C:cytosol"/>
    <property type="evidence" value="ECO:0007669"/>
    <property type="project" value="TreeGrafter"/>
</dbReference>
<dbReference type="PANTHER" id="PTHR11922:SF2">
    <property type="entry name" value="GMP SYNTHASE [GLUTAMINE-HYDROLYZING]"/>
    <property type="match status" value="1"/>
</dbReference>
<dbReference type="Gene3D" id="3.40.50.880">
    <property type="match status" value="1"/>
</dbReference>
<dbReference type="PRINTS" id="PR00097">
    <property type="entry name" value="ANTSNTHASEII"/>
</dbReference>
<evidence type="ECO:0000256" key="4">
    <source>
        <dbReference type="ARBA" id="ARBA00022741"/>
    </source>
</evidence>
<dbReference type="SUPFAM" id="SSF54810">
    <property type="entry name" value="GMP synthetase C-terminal dimerisation domain"/>
    <property type="match status" value="1"/>
</dbReference>
<dbReference type="EC" id="6.3.5.2" evidence="9"/>
<keyword evidence="8 9" id="KW-0315">Glutamine amidotransferase</keyword>
<dbReference type="PROSITE" id="PS51553">
    <property type="entry name" value="GMPS_ATP_PPASE"/>
    <property type="match status" value="1"/>
</dbReference>
<evidence type="ECO:0000256" key="2">
    <source>
        <dbReference type="ARBA" id="ARBA00005153"/>
    </source>
</evidence>
<dbReference type="AlphaFoldDB" id="A0A1F5RHL5"/>
<dbReference type="InterPro" id="IPR014729">
    <property type="entry name" value="Rossmann-like_a/b/a_fold"/>
</dbReference>
<sequence length="514" mass="56830">MDRINIIDFGSQYTQLIARKVREQKVYCQIIPCNAGTEKILAGNPSGLILSGGPSSLFDKNAPTIDAGIFSAGIPILGICYGMQLTALLLGGKVQRSREREYGHAILKLARNDSAGWLFSGMPDATQVWMSHGDSVLKAPAGFETIASTDSCRIAAMADKKRRIYGLQFHPEVAHTLNGHKMLSGFLFKVCGCKGDWTMDSIIEQSVQSIQVQAGKAKVVLGLSGGVDSSVAAVLISRALGNQLHCIFVDNGLLRMNERQEVEKVFKKQFRIPLMTVDASKRFYSKLKNVQDPEKKRKIIGREFIEIFAGAAKKIGKVGFLAQGTIYPDVIESVSFKGPSATIKSHHNVGGLPKNMRNLKLIEPLRELFKDEVRQVGLSLGLPREMVMRHPFPGPGLAVRVLGEVNKERCDTLRAADRIFIEEIRNAGWYDRISQALAVLLPIRAVGVMGDERTYQNVLALRAVNTTDFMTAEWTRLPEDLLARVSNRIVNEVKGINRVVYDISNKPPATIEWE</sequence>
<evidence type="ECO:0000256" key="1">
    <source>
        <dbReference type="ARBA" id="ARBA00002332"/>
    </source>
</evidence>
<dbReference type="InterPro" id="IPR025777">
    <property type="entry name" value="GMPS_ATP_PPase_dom"/>
</dbReference>
<dbReference type="InterPro" id="IPR001674">
    <property type="entry name" value="GMP_synth_C"/>
</dbReference>
<dbReference type="InterPro" id="IPR022310">
    <property type="entry name" value="NAD/GMP_synthase"/>
</dbReference>
<dbReference type="Gene3D" id="3.30.300.10">
    <property type="match status" value="1"/>
</dbReference>
<dbReference type="Pfam" id="PF02540">
    <property type="entry name" value="NAD_synthase"/>
    <property type="match status" value="1"/>
</dbReference>
<dbReference type="Gene3D" id="3.40.50.620">
    <property type="entry name" value="HUPs"/>
    <property type="match status" value="1"/>
</dbReference>
<evidence type="ECO:0000256" key="9">
    <source>
        <dbReference type="HAMAP-Rule" id="MF_00344"/>
    </source>
</evidence>
<dbReference type="InterPro" id="IPR004739">
    <property type="entry name" value="GMP_synth_GATase"/>
</dbReference>
<dbReference type="Pfam" id="PF00958">
    <property type="entry name" value="GMP_synt_C"/>
    <property type="match status" value="1"/>
</dbReference>
<organism evidence="12 13">
    <name type="scientific">Candidatus Edwardsbacteria bacterium GWF2_54_11</name>
    <dbReference type="NCBI Taxonomy" id="1817851"/>
    <lineage>
        <taxon>Bacteria</taxon>
        <taxon>Candidatus Edwardsiibacteriota</taxon>
    </lineage>
</organism>
<dbReference type="GO" id="GO:0005524">
    <property type="term" value="F:ATP binding"/>
    <property type="evidence" value="ECO:0007669"/>
    <property type="project" value="UniProtKB-UniRule"/>
</dbReference>
<dbReference type="Proteomes" id="UP000177230">
    <property type="component" value="Unassembled WGS sequence"/>
</dbReference>
<protein>
    <recommendedName>
        <fullName evidence="9">GMP synthase [glutamine-hydrolyzing]</fullName>
        <ecNumber evidence="9">6.3.5.2</ecNumber>
    </recommendedName>
    <alternativeName>
        <fullName evidence="9">GMP synthetase</fullName>
    </alternativeName>
    <alternativeName>
        <fullName evidence="9">Glutamine amidotransferase</fullName>
    </alternativeName>
</protein>
<evidence type="ECO:0000259" key="11">
    <source>
        <dbReference type="PROSITE" id="PS51553"/>
    </source>
</evidence>
<evidence type="ECO:0000256" key="6">
    <source>
        <dbReference type="ARBA" id="ARBA00022755"/>
    </source>
</evidence>
<comment type="function">
    <text evidence="1 9">Catalyzes the synthesis of GMP from XMP.</text>
</comment>
<dbReference type="PRINTS" id="PR00099">
    <property type="entry name" value="CPSGATASE"/>
</dbReference>
<evidence type="ECO:0000313" key="12">
    <source>
        <dbReference type="EMBL" id="OGF13888.1"/>
    </source>
</evidence>
<keyword evidence="7 9" id="KW-0067">ATP-binding</keyword>
<dbReference type="EMBL" id="MFFM01000011">
    <property type="protein sequence ID" value="OGF13888.1"/>
    <property type="molecule type" value="Genomic_DNA"/>
</dbReference>
<dbReference type="GO" id="GO:0003921">
    <property type="term" value="F:GMP synthase activity"/>
    <property type="evidence" value="ECO:0007669"/>
    <property type="project" value="InterPro"/>
</dbReference>
<feature type="active site" description="Nucleophile" evidence="9">
    <location>
        <position position="80"/>
    </location>
</feature>
<dbReference type="PROSITE" id="PS51273">
    <property type="entry name" value="GATASE_TYPE_1"/>
    <property type="match status" value="1"/>
</dbReference>
<dbReference type="HAMAP" id="MF_00344">
    <property type="entry name" value="GMP_synthase"/>
    <property type="match status" value="1"/>
</dbReference>
<dbReference type="UniPathway" id="UPA00189">
    <property type="reaction ID" value="UER00296"/>
</dbReference>
<evidence type="ECO:0000256" key="8">
    <source>
        <dbReference type="ARBA" id="ARBA00022962"/>
    </source>
</evidence>
<accession>A0A1F5RHL5</accession>
<gene>
    <name evidence="9" type="primary">guaA</name>
    <name evidence="12" type="ORF">A2024_10615</name>
</gene>
<keyword evidence="4 9" id="KW-0547">Nucleotide-binding</keyword>
<dbReference type="FunFam" id="3.40.50.620:FF:000001">
    <property type="entry name" value="GMP synthase [glutamine-hydrolyzing]"/>
    <property type="match status" value="1"/>
</dbReference>
<evidence type="ECO:0000256" key="3">
    <source>
        <dbReference type="ARBA" id="ARBA00022598"/>
    </source>
</evidence>
<dbReference type="NCBIfam" id="TIGR00888">
    <property type="entry name" value="guaA_Nterm"/>
    <property type="match status" value="1"/>
</dbReference>
<evidence type="ECO:0000256" key="7">
    <source>
        <dbReference type="ARBA" id="ARBA00022840"/>
    </source>
</evidence>
<comment type="catalytic activity">
    <reaction evidence="9">
        <text>XMP + L-glutamine + ATP + H2O = GMP + L-glutamate + AMP + diphosphate + 2 H(+)</text>
        <dbReference type="Rhea" id="RHEA:11680"/>
        <dbReference type="ChEBI" id="CHEBI:15377"/>
        <dbReference type="ChEBI" id="CHEBI:15378"/>
        <dbReference type="ChEBI" id="CHEBI:29985"/>
        <dbReference type="ChEBI" id="CHEBI:30616"/>
        <dbReference type="ChEBI" id="CHEBI:33019"/>
        <dbReference type="ChEBI" id="CHEBI:57464"/>
        <dbReference type="ChEBI" id="CHEBI:58115"/>
        <dbReference type="ChEBI" id="CHEBI:58359"/>
        <dbReference type="ChEBI" id="CHEBI:456215"/>
        <dbReference type="EC" id="6.3.5.2"/>
    </reaction>
</comment>
<dbReference type="CDD" id="cd01997">
    <property type="entry name" value="GMP_synthase_C"/>
    <property type="match status" value="1"/>
</dbReference>
<keyword evidence="6 9" id="KW-0658">Purine biosynthesis</keyword>
<dbReference type="SUPFAM" id="SSF52317">
    <property type="entry name" value="Class I glutamine amidotransferase-like"/>
    <property type="match status" value="1"/>
</dbReference>
<feature type="domain" description="GMPS ATP-PPase" evidence="11">
    <location>
        <begin position="197"/>
        <end position="389"/>
    </location>
</feature>
<feature type="active site" evidence="9">
    <location>
        <position position="170"/>
    </location>
</feature>
<evidence type="ECO:0000256" key="5">
    <source>
        <dbReference type="ARBA" id="ARBA00022749"/>
    </source>
</evidence>
<comment type="caution">
    <text evidence="12">The sequence shown here is derived from an EMBL/GenBank/DDBJ whole genome shotgun (WGS) entry which is preliminary data.</text>
</comment>
<keyword evidence="5 9" id="KW-0332">GMP biosynthesis</keyword>
<evidence type="ECO:0000256" key="10">
    <source>
        <dbReference type="PROSITE-ProRule" id="PRU00886"/>
    </source>
</evidence>
<proteinExistence type="inferred from homology"/>
<dbReference type="CDD" id="cd01742">
    <property type="entry name" value="GATase1_GMP_Synthase"/>
    <property type="match status" value="1"/>
</dbReference>
<dbReference type="InterPro" id="IPR022955">
    <property type="entry name" value="GMP_synthase"/>
</dbReference>
<dbReference type="InterPro" id="IPR029062">
    <property type="entry name" value="Class_I_gatase-like"/>
</dbReference>
<dbReference type="PANTHER" id="PTHR11922">
    <property type="entry name" value="GMP SYNTHASE-RELATED"/>
    <property type="match status" value="1"/>
</dbReference>
<keyword evidence="3 9" id="KW-0436">Ligase</keyword>
<dbReference type="FunFam" id="3.40.50.880:FF:000001">
    <property type="entry name" value="GMP synthase [glutamine-hydrolyzing]"/>
    <property type="match status" value="1"/>
</dbReference>
<dbReference type="FunFam" id="3.30.300.10:FF:000002">
    <property type="entry name" value="GMP synthase [glutamine-hydrolyzing]"/>
    <property type="match status" value="1"/>
</dbReference>
<feature type="active site" evidence="9">
    <location>
        <position position="172"/>
    </location>
</feature>
<reference evidence="12 13" key="1">
    <citation type="journal article" date="2016" name="Nat. Commun.">
        <title>Thousands of microbial genomes shed light on interconnected biogeochemical processes in an aquifer system.</title>
        <authorList>
            <person name="Anantharaman K."/>
            <person name="Brown C.T."/>
            <person name="Hug L.A."/>
            <person name="Sharon I."/>
            <person name="Castelle C.J."/>
            <person name="Probst A.J."/>
            <person name="Thomas B.C."/>
            <person name="Singh A."/>
            <person name="Wilkins M.J."/>
            <person name="Karaoz U."/>
            <person name="Brodie E.L."/>
            <person name="Williams K.H."/>
            <person name="Hubbard S.S."/>
            <person name="Banfield J.F."/>
        </authorList>
    </citation>
    <scope>NUCLEOTIDE SEQUENCE [LARGE SCALE GENOMIC DNA]</scope>
</reference>
<dbReference type="SUPFAM" id="SSF52402">
    <property type="entry name" value="Adenine nucleotide alpha hydrolases-like"/>
    <property type="match status" value="1"/>
</dbReference>
<feature type="binding site" evidence="10">
    <location>
        <begin position="224"/>
        <end position="230"/>
    </location>
    <ligand>
        <name>ATP</name>
        <dbReference type="ChEBI" id="CHEBI:30616"/>
    </ligand>
</feature>
<evidence type="ECO:0000313" key="13">
    <source>
        <dbReference type="Proteomes" id="UP000177230"/>
    </source>
</evidence>
<dbReference type="NCBIfam" id="TIGR00884">
    <property type="entry name" value="guaA_Cterm"/>
    <property type="match status" value="1"/>
</dbReference>
<dbReference type="NCBIfam" id="NF000848">
    <property type="entry name" value="PRK00074.1"/>
    <property type="match status" value="1"/>
</dbReference>
<comment type="subunit">
    <text evidence="9">Homodimer.</text>
</comment>
<comment type="pathway">
    <text evidence="2 9">Purine metabolism; GMP biosynthesis; GMP from XMP (L-Gln route): step 1/1.</text>
</comment>
<dbReference type="Pfam" id="PF00117">
    <property type="entry name" value="GATase"/>
    <property type="match status" value="1"/>
</dbReference>
<dbReference type="PRINTS" id="PR00096">
    <property type="entry name" value="GATASE"/>
</dbReference>
<name>A0A1F5RHL5_9BACT</name>
<dbReference type="InterPro" id="IPR017926">
    <property type="entry name" value="GATASE"/>
</dbReference>